<keyword evidence="2" id="KW-1133">Transmembrane helix</keyword>
<comment type="caution">
    <text evidence="3">The sequence shown here is derived from an EMBL/GenBank/DDBJ whole genome shotgun (WGS) entry which is preliminary data.</text>
</comment>
<dbReference type="InterPro" id="IPR019734">
    <property type="entry name" value="TPR_rpt"/>
</dbReference>
<organism evidence="3">
    <name type="scientific">marine sediment metagenome</name>
    <dbReference type="NCBI Taxonomy" id="412755"/>
    <lineage>
        <taxon>unclassified sequences</taxon>
        <taxon>metagenomes</taxon>
        <taxon>ecological metagenomes</taxon>
    </lineage>
</organism>
<evidence type="ECO:0000256" key="2">
    <source>
        <dbReference type="SAM" id="Phobius"/>
    </source>
</evidence>
<evidence type="ECO:0008006" key="4">
    <source>
        <dbReference type="Google" id="ProtNLM"/>
    </source>
</evidence>
<dbReference type="Gene3D" id="1.25.40.10">
    <property type="entry name" value="Tetratricopeptide repeat domain"/>
    <property type="match status" value="2"/>
</dbReference>
<name>X0U6D7_9ZZZZ</name>
<dbReference type="AlphaFoldDB" id="X0U6D7"/>
<evidence type="ECO:0000313" key="3">
    <source>
        <dbReference type="EMBL" id="GAF84050.1"/>
    </source>
</evidence>
<reference evidence="3" key="1">
    <citation type="journal article" date="2014" name="Front. Microbiol.">
        <title>High frequency of phylogenetically diverse reductive dehalogenase-homologous genes in deep subseafloor sedimentary metagenomes.</title>
        <authorList>
            <person name="Kawai M."/>
            <person name="Futagami T."/>
            <person name="Toyoda A."/>
            <person name="Takaki Y."/>
            <person name="Nishi S."/>
            <person name="Hori S."/>
            <person name="Arai W."/>
            <person name="Tsubouchi T."/>
            <person name="Morono Y."/>
            <person name="Uchiyama I."/>
            <person name="Ito T."/>
            <person name="Fujiyama A."/>
            <person name="Inagaki F."/>
            <person name="Takami H."/>
        </authorList>
    </citation>
    <scope>NUCLEOTIDE SEQUENCE</scope>
    <source>
        <strain evidence="3">Expedition CK06-06</strain>
    </source>
</reference>
<sequence>IFYFLLSLPIIVSVILYFRYIMGFFMRNFERQADLYSIELMGTPEPTIMSLEKIAHFSGQSRHHPSWHHFSIAQRVEFLWKAWREPELIKRHSRRLTLALTFFFILVLSLGYTLNFGSLKANLEQTTLEHILNQQLTGSSEDIEIYRYLAAVYHQRGNIARAKWAYENMLRLVPDDDVALNNLAWILATAQDTTLLDYPRALSLAKRAIEIKRSPTFLDTLAEAYYVNGFYEEALQTIQEALENASENKRYLARQMRKFEKGLRLREE</sequence>
<feature type="transmembrane region" description="Helical" evidence="2">
    <location>
        <begin position="6"/>
        <end position="26"/>
    </location>
</feature>
<dbReference type="SUPFAM" id="SSF48452">
    <property type="entry name" value="TPR-like"/>
    <property type="match status" value="1"/>
</dbReference>
<keyword evidence="1" id="KW-0175">Coiled coil</keyword>
<keyword evidence="2" id="KW-0812">Transmembrane</keyword>
<gene>
    <name evidence="3" type="ORF">S01H1_01981</name>
</gene>
<protein>
    <recommendedName>
        <fullName evidence="4">Tetratricopeptide repeat protein</fullName>
    </recommendedName>
</protein>
<proteinExistence type="predicted"/>
<dbReference type="SMART" id="SM00028">
    <property type="entry name" value="TPR"/>
    <property type="match status" value="2"/>
</dbReference>
<feature type="coiled-coil region" evidence="1">
    <location>
        <begin position="228"/>
        <end position="255"/>
    </location>
</feature>
<keyword evidence="2" id="KW-0472">Membrane</keyword>
<accession>X0U6D7</accession>
<evidence type="ECO:0000256" key="1">
    <source>
        <dbReference type="SAM" id="Coils"/>
    </source>
</evidence>
<feature type="non-terminal residue" evidence="3">
    <location>
        <position position="1"/>
    </location>
</feature>
<feature type="transmembrane region" description="Helical" evidence="2">
    <location>
        <begin position="96"/>
        <end position="114"/>
    </location>
</feature>
<dbReference type="InterPro" id="IPR011990">
    <property type="entry name" value="TPR-like_helical_dom_sf"/>
</dbReference>
<dbReference type="EMBL" id="BARS01000911">
    <property type="protein sequence ID" value="GAF84050.1"/>
    <property type="molecule type" value="Genomic_DNA"/>
</dbReference>
<dbReference type="PROSITE" id="PS50005">
    <property type="entry name" value="TPR"/>
    <property type="match status" value="1"/>
</dbReference>